<evidence type="ECO:0000313" key="3">
    <source>
        <dbReference type="Proteomes" id="UP000824189"/>
    </source>
</evidence>
<evidence type="ECO:0000256" key="1">
    <source>
        <dbReference type="SAM" id="MobiDB-lite"/>
    </source>
</evidence>
<evidence type="ECO:0000313" key="2">
    <source>
        <dbReference type="EMBL" id="HIW96756.1"/>
    </source>
</evidence>
<feature type="compositionally biased region" description="Basic and acidic residues" evidence="1">
    <location>
        <begin position="13"/>
        <end position="22"/>
    </location>
</feature>
<protein>
    <submittedName>
        <fullName evidence="2">Uncharacterized protein</fullName>
    </submittedName>
</protein>
<comment type="caution">
    <text evidence="2">The sequence shown here is derived from an EMBL/GenBank/DDBJ whole genome shotgun (WGS) entry which is preliminary data.</text>
</comment>
<name>A0A9D1RY89_9CORY</name>
<reference evidence="2" key="2">
    <citation type="submission" date="2021-04" db="EMBL/GenBank/DDBJ databases">
        <authorList>
            <person name="Gilroy R."/>
        </authorList>
    </citation>
    <scope>NUCLEOTIDE SEQUENCE</scope>
    <source>
        <strain evidence="2">4376</strain>
    </source>
</reference>
<reference evidence="2" key="1">
    <citation type="journal article" date="2021" name="PeerJ">
        <title>Extensive microbial diversity within the chicken gut microbiome revealed by metagenomics and culture.</title>
        <authorList>
            <person name="Gilroy R."/>
            <person name="Ravi A."/>
            <person name="Getino M."/>
            <person name="Pursley I."/>
            <person name="Horton D.L."/>
            <person name="Alikhan N.F."/>
            <person name="Baker D."/>
            <person name="Gharbi K."/>
            <person name="Hall N."/>
            <person name="Watson M."/>
            <person name="Adriaenssens E.M."/>
            <person name="Foster-Nyarko E."/>
            <person name="Jarju S."/>
            <person name="Secka A."/>
            <person name="Antonio M."/>
            <person name="Oren A."/>
            <person name="Chaudhuri R.R."/>
            <person name="La Ragione R."/>
            <person name="Hildebrand F."/>
            <person name="Pallen M.J."/>
        </authorList>
    </citation>
    <scope>NUCLEOTIDE SEQUENCE</scope>
    <source>
        <strain evidence="2">4376</strain>
    </source>
</reference>
<sequence>MNLGFSERNVPSKNEDDKKADDAENTTDAPAPEAEDGAENGAEQGGAEGGAEPVETE</sequence>
<accession>A0A9D1RY89</accession>
<dbReference type="Proteomes" id="UP000824189">
    <property type="component" value="Unassembled WGS sequence"/>
</dbReference>
<organism evidence="2 3">
    <name type="scientific">Candidatus Corynebacterium gallistercoris</name>
    <dbReference type="NCBI Taxonomy" id="2838530"/>
    <lineage>
        <taxon>Bacteria</taxon>
        <taxon>Bacillati</taxon>
        <taxon>Actinomycetota</taxon>
        <taxon>Actinomycetes</taxon>
        <taxon>Mycobacteriales</taxon>
        <taxon>Corynebacteriaceae</taxon>
        <taxon>Corynebacterium</taxon>
    </lineage>
</organism>
<proteinExistence type="predicted"/>
<dbReference type="AlphaFoldDB" id="A0A9D1RY89"/>
<dbReference type="EMBL" id="DXFZ01000115">
    <property type="protein sequence ID" value="HIW96756.1"/>
    <property type="molecule type" value="Genomic_DNA"/>
</dbReference>
<gene>
    <name evidence="2" type="ORF">H9867_09820</name>
</gene>
<feature type="region of interest" description="Disordered" evidence="1">
    <location>
        <begin position="1"/>
        <end position="57"/>
    </location>
</feature>